<dbReference type="InterPro" id="IPR006059">
    <property type="entry name" value="SBP"/>
</dbReference>
<protein>
    <submittedName>
        <fullName evidence="2">N-Acetyl-D-glucosamine ABC transport system, sugar-binding protein</fullName>
    </submittedName>
</protein>
<dbReference type="EMBL" id="MSTI01000118">
    <property type="protein sequence ID" value="OLV16933.1"/>
    <property type="molecule type" value="Genomic_DNA"/>
</dbReference>
<proteinExistence type="predicted"/>
<organism evidence="2 3">
    <name type="scientific">Deinococcus marmoris</name>
    <dbReference type="NCBI Taxonomy" id="249408"/>
    <lineage>
        <taxon>Bacteria</taxon>
        <taxon>Thermotogati</taxon>
        <taxon>Deinococcota</taxon>
        <taxon>Deinococci</taxon>
        <taxon>Deinococcales</taxon>
        <taxon>Deinococcaceae</taxon>
        <taxon>Deinococcus</taxon>
    </lineage>
</organism>
<reference evidence="2 3" key="1">
    <citation type="submission" date="2017-01" db="EMBL/GenBank/DDBJ databases">
        <title>Genome Analysis of Deinococcus marmoris KOPRI26562.</title>
        <authorList>
            <person name="Kim J.H."/>
            <person name="Oh H.-M."/>
        </authorList>
    </citation>
    <scope>NUCLEOTIDE SEQUENCE [LARGE SCALE GENOMIC DNA]</scope>
    <source>
        <strain evidence="2 3">KOPRI26562</strain>
    </source>
</reference>
<dbReference type="AlphaFoldDB" id="A0A1U7NVH8"/>
<dbReference type="PANTHER" id="PTHR43649">
    <property type="entry name" value="ARABINOSE-BINDING PROTEIN-RELATED"/>
    <property type="match status" value="1"/>
</dbReference>
<feature type="chain" id="PRO_5012097951" evidence="1">
    <location>
        <begin position="22"/>
        <end position="410"/>
    </location>
</feature>
<dbReference type="RefSeq" id="WP_075834564.1">
    <property type="nucleotide sequence ID" value="NZ_MSTI01000118.1"/>
</dbReference>
<evidence type="ECO:0000313" key="2">
    <source>
        <dbReference type="EMBL" id="OLV16933.1"/>
    </source>
</evidence>
<sequence length="410" mass="43697">MNRSVLVLGLSALLAVSVASAQKVNLRFSTWAGGEGLTLLQQLAQEYGAQNPNVGVTVEVTPFADYASKVAVQLASGSGPDVGWLAEQSVPTFLKSGSLKDLSALTSDPAFNLADFPISALSLWKQGKGVYGVPFSNSPQVLFYNKDLFKQAGVSTPLQQYAKGGWDYATFRSSAKTIKDKTGAFGARIMRVDTKAWNSGTLGVLWSYGGNAYDNNLKCAVNSPASVRAFQFMYDMTFKDSSVPRPGDQTTFQGGRLGMYIDNVSFSAQLKDAAFKWGVAPLPKGPAGRITQLGQAGYVVFAKSSNPSEAQAFLKFLASPAVMARTAKFFPPPRKSVLTSKAYLGSNPAIPAAELKTALVNQLGSARVFKTSDNFLRANDIFASGIERLYQPGANVGNVLNDICKGVDGL</sequence>
<dbReference type="Pfam" id="PF01547">
    <property type="entry name" value="SBP_bac_1"/>
    <property type="match status" value="1"/>
</dbReference>
<dbReference type="InterPro" id="IPR050490">
    <property type="entry name" value="Bact_solute-bd_prot1"/>
</dbReference>
<comment type="caution">
    <text evidence="2">The sequence shown here is derived from an EMBL/GenBank/DDBJ whole genome shotgun (WGS) entry which is preliminary data.</text>
</comment>
<dbReference type="OrthoDB" id="9782846at2"/>
<dbReference type="Gene3D" id="3.40.190.10">
    <property type="entry name" value="Periplasmic binding protein-like II"/>
    <property type="match status" value="1"/>
</dbReference>
<dbReference type="STRING" id="249408.BOO71_0010333"/>
<gene>
    <name evidence="2" type="ORF">BOO71_0010333</name>
</gene>
<dbReference type="PANTHER" id="PTHR43649:SF12">
    <property type="entry name" value="DIACETYLCHITOBIOSE BINDING PROTEIN DASA"/>
    <property type="match status" value="1"/>
</dbReference>
<accession>A0A1U7NVH8</accession>
<keyword evidence="1" id="KW-0732">Signal</keyword>
<dbReference type="Proteomes" id="UP000186607">
    <property type="component" value="Unassembled WGS sequence"/>
</dbReference>
<dbReference type="SUPFAM" id="SSF53850">
    <property type="entry name" value="Periplasmic binding protein-like II"/>
    <property type="match status" value="1"/>
</dbReference>
<evidence type="ECO:0000256" key="1">
    <source>
        <dbReference type="SAM" id="SignalP"/>
    </source>
</evidence>
<feature type="signal peptide" evidence="1">
    <location>
        <begin position="1"/>
        <end position="21"/>
    </location>
</feature>
<dbReference type="CDD" id="cd13585">
    <property type="entry name" value="PBP2_TMBP_like"/>
    <property type="match status" value="1"/>
</dbReference>
<evidence type="ECO:0000313" key="3">
    <source>
        <dbReference type="Proteomes" id="UP000186607"/>
    </source>
</evidence>
<keyword evidence="3" id="KW-1185">Reference proteome</keyword>
<name>A0A1U7NVH8_9DEIO</name>